<evidence type="ECO:0000313" key="3">
    <source>
        <dbReference type="EMBL" id="PTQ91240.1"/>
    </source>
</evidence>
<dbReference type="InterPro" id="IPR055592">
    <property type="entry name" value="DUF7168"/>
</dbReference>
<dbReference type="InterPro" id="IPR016868">
    <property type="entry name" value="Phage_B3_Orf5"/>
</dbReference>
<keyword evidence="4" id="KW-1185">Reference proteome</keyword>
<comment type="caution">
    <text evidence="3">The sequence shown here is derived from an EMBL/GenBank/DDBJ whole genome shotgun (WGS) entry which is preliminary data.</text>
</comment>
<accession>A0A2T5J3Q5</accession>
<protein>
    <submittedName>
        <fullName evidence="3">Uncharacterized protein DUF2786</fullName>
    </submittedName>
</protein>
<feature type="domain" description="DUF7168" evidence="2">
    <location>
        <begin position="47"/>
        <end position="188"/>
    </location>
</feature>
<name>A0A2T5J3Q5_9GAMM</name>
<dbReference type="PIRSF" id="PIRSF028111">
    <property type="entry name" value="UCP028111"/>
    <property type="match status" value="1"/>
</dbReference>
<proteinExistence type="predicted"/>
<reference evidence="3 4" key="1">
    <citation type="submission" date="2018-04" db="EMBL/GenBank/DDBJ databases">
        <title>Genomic Encyclopedia of Archaeal and Bacterial Type Strains, Phase II (KMG-II): from individual species to whole genera.</title>
        <authorList>
            <person name="Goeker M."/>
        </authorList>
    </citation>
    <scope>NUCLEOTIDE SEQUENCE [LARGE SCALE GENOMIC DNA]</scope>
    <source>
        <strain evidence="3 4">DSM 5822</strain>
    </source>
</reference>
<dbReference type="InterPro" id="IPR024498">
    <property type="entry name" value="DUF2786"/>
</dbReference>
<dbReference type="Pfam" id="PF23771">
    <property type="entry name" value="DUF7168"/>
    <property type="match status" value="1"/>
</dbReference>
<gene>
    <name evidence="3" type="ORF">C8N29_101313</name>
</gene>
<feature type="domain" description="DUF2786" evidence="1">
    <location>
        <begin position="6"/>
        <end position="42"/>
    </location>
</feature>
<organism evidence="3 4">
    <name type="scientific">Agitococcus lubricus</name>
    <dbReference type="NCBI Taxonomy" id="1077255"/>
    <lineage>
        <taxon>Bacteria</taxon>
        <taxon>Pseudomonadati</taxon>
        <taxon>Pseudomonadota</taxon>
        <taxon>Gammaproteobacteria</taxon>
        <taxon>Moraxellales</taxon>
        <taxon>Moraxellaceae</taxon>
        <taxon>Agitococcus</taxon>
    </lineage>
</organism>
<sequence>MDKETALDKIKKLLSLAKSDNTNEAEAALRQARKLMDMHQLDITEIQASEVHEEQIPSVASKMPPTWMIRLAQTCASAFGCEIVGTQSFFEGYTFKFIGVDIAPDLSKYAYEVLARQLQKARKEFVAKQTRCKLATKRRRGEEFANAWIDAVANKVSDFAGADEQQLTAIKAYKAKHYPNLNSVPVKRRTTHGRDINAYQQGYEAGQTAQLNRGVSGQEQLAIGG</sequence>
<evidence type="ECO:0000259" key="2">
    <source>
        <dbReference type="Pfam" id="PF23771"/>
    </source>
</evidence>
<dbReference type="RefSeq" id="WP_170106848.1">
    <property type="nucleotide sequence ID" value="NZ_QAON01000001.1"/>
</dbReference>
<dbReference type="Pfam" id="PF10979">
    <property type="entry name" value="DUF2786"/>
    <property type="match status" value="1"/>
</dbReference>
<dbReference type="EMBL" id="QAON01000001">
    <property type="protein sequence ID" value="PTQ91240.1"/>
    <property type="molecule type" value="Genomic_DNA"/>
</dbReference>
<dbReference type="Proteomes" id="UP000244223">
    <property type="component" value="Unassembled WGS sequence"/>
</dbReference>
<dbReference type="AlphaFoldDB" id="A0A2T5J3Q5"/>
<evidence type="ECO:0000259" key="1">
    <source>
        <dbReference type="Pfam" id="PF10979"/>
    </source>
</evidence>
<evidence type="ECO:0000313" key="4">
    <source>
        <dbReference type="Proteomes" id="UP000244223"/>
    </source>
</evidence>